<sequence>MIKQCTAAALMAATGLTGALAWAAREEHTFEVSLTVPNRPFYVIPAEPDWIHRPQQLWWDYPKATLGSLEKNFDVRHDSSAIDARLLFEPYLENGRPNEAIMLRVTFNNVELSAQPVPRQVVSREEAASGKRVALKIEPIEPAGGYRSGDYHGNVLLMFSAAAPAGETAP</sequence>
<dbReference type="EMBL" id="JBIEIL010000006">
    <property type="protein sequence ID" value="MFG6205457.1"/>
    <property type="molecule type" value="Genomic_DNA"/>
</dbReference>
<dbReference type="Proteomes" id="UP001605918">
    <property type="component" value="Unassembled WGS sequence"/>
</dbReference>
<reference evidence="2 3" key="1">
    <citation type="submission" date="2024-10" db="EMBL/GenBank/DDBJ databases">
        <title>Whole genome of Pseudomonas sp Strain RB5.</title>
        <authorList>
            <person name="Selami N."/>
        </authorList>
    </citation>
    <scope>NUCLEOTIDE SEQUENCE [LARGE SCALE GENOMIC DNA]</scope>
    <source>
        <strain evidence="2 3">RB5</strain>
    </source>
</reference>
<proteinExistence type="predicted"/>
<comment type="caution">
    <text evidence="2">The sequence shown here is derived from an EMBL/GenBank/DDBJ whole genome shotgun (WGS) entry which is preliminary data.</text>
</comment>
<protein>
    <submittedName>
        <fullName evidence="2">CS1 type fimbrial major subunit</fullName>
    </submittedName>
</protein>
<dbReference type="InterPro" id="IPR007540">
    <property type="entry name" value="Fimbrial_CS1-type"/>
</dbReference>
<feature type="signal peptide" evidence="1">
    <location>
        <begin position="1"/>
        <end position="23"/>
    </location>
</feature>
<gene>
    <name evidence="2" type="ORF">ACGSLL_13895</name>
</gene>
<name>A0ABW7DD09_9PSED</name>
<dbReference type="Gene3D" id="2.60.40.2040">
    <property type="entry name" value="CFA/I fimbrial subunit E, pilin domain"/>
    <property type="match status" value="1"/>
</dbReference>
<dbReference type="Pfam" id="PF04449">
    <property type="entry name" value="Fimbrial_CS1"/>
    <property type="match status" value="1"/>
</dbReference>
<organism evidence="2 3">
    <name type="scientific">Pseudomonas retamae</name>
    <dbReference type="NCBI Taxonomy" id="702110"/>
    <lineage>
        <taxon>Bacteria</taxon>
        <taxon>Pseudomonadati</taxon>
        <taxon>Pseudomonadota</taxon>
        <taxon>Gammaproteobacteria</taxon>
        <taxon>Pseudomonadales</taxon>
        <taxon>Pseudomonadaceae</taxon>
        <taxon>Pseudomonas</taxon>
    </lineage>
</organism>
<dbReference type="RefSeq" id="WP_394506666.1">
    <property type="nucleotide sequence ID" value="NZ_JBIEIL010000006.1"/>
</dbReference>
<keyword evidence="3" id="KW-1185">Reference proteome</keyword>
<feature type="chain" id="PRO_5045537808" evidence="1">
    <location>
        <begin position="24"/>
        <end position="170"/>
    </location>
</feature>
<keyword evidence="1" id="KW-0732">Signal</keyword>
<evidence type="ECO:0000313" key="3">
    <source>
        <dbReference type="Proteomes" id="UP001605918"/>
    </source>
</evidence>
<evidence type="ECO:0000256" key="1">
    <source>
        <dbReference type="SAM" id="SignalP"/>
    </source>
</evidence>
<evidence type="ECO:0000313" key="2">
    <source>
        <dbReference type="EMBL" id="MFG6205457.1"/>
    </source>
</evidence>
<accession>A0ABW7DD09</accession>